<protein>
    <submittedName>
        <fullName evidence="1">Uncharacterized protein</fullName>
    </submittedName>
</protein>
<dbReference type="Gene3D" id="3.60.10.10">
    <property type="entry name" value="Endonuclease/exonuclease/phosphatase"/>
    <property type="match status" value="1"/>
</dbReference>
<reference evidence="1" key="1">
    <citation type="journal article" date="2018" name="DNA Res.">
        <title>Multiple hybrid de novo genome assembly of finger millet, an orphan allotetraploid crop.</title>
        <authorList>
            <person name="Hatakeyama M."/>
            <person name="Aluri S."/>
            <person name="Balachadran M.T."/>
            <person name="Sivarajan S.R."/>
            <person name="Patrignani A."/>
            <person name="Gruter S."/>
            <person name="Poveda L."/>
            <person name="Shimizu-Inatsugi R."/>
            <person name="Baeten J."/>
            <person name="Francoijs K.J."/>
            <person name="Nataraja K.N."/>
            <person name="Reddy Y.A.N."/>
            <person name="Phadnis S."/>
            <person name="Ravikumar R.L."/>
            <person name="Schlapbach R."/>
            <person name="Sreeman S.M."/>
            <person name="Shimizu K.K."/>
        </authorList>
    </citation>
    <scope>NUCLEOTIDE SEQUENCE</scope>
</reference>
<dbReference type="Proteomes" id="UP001054889">
    <property type="component" value="Unassembled WGS sequence"/>
</dbReference>
<dbReference type="AlphaFoldDB" id="A0AAV5C9K5"/>
<keyword evidence="2" id="KW-1185">Reference proteome</keyword>
<dbReference type="EMBL" id="BQKI01000005">
    <property type="protein sequence ID" value="GJM94815.1"/>
    <property type="molecule type" value="Genomic_DNA"/>
</dbReference>
<accession>A0AAV5C9K5</accession>
<dbReference type="SUPFAM" id="SSF56219">
    <property type="entry name" value="DNase I-like"/>
    <property type="match status" value="1"/>
</dbReference>
<reference evidence="1" key="2">
    <citation type="submission" date="2021-12" db="EMBL/GenBank/DDBJ databases">
        <title>Resequencing data analysis of finger millet.</title>
        <authorList>
            <person name="Hatakeyama M."/>
            <person name="Aluri S."/>
            <person name="Balachadran M.T."/>
            <person name="Sivarajan S.R."/>
            <person name="Poveda L."/>
            <person name="Shimizu-Inatsugi R."/>
            <person name="Schlapbach R."/>
            <person name="Sreeman S.M."/>
            <person name="Shimizu K.K."/>
        </authorList>
    </citation>
    <scope>NUCLEOTIDE SEQUENCE</scope>
</reference>
<dbReference type="InterPro" id="IPR036691">
    <property type="entry name" value="Endo/exonu/phosph_ase_sf"/>
</dbReference>
<sequence>MEVFNSFISDVALREIHSGGSRFTWTNKQESPIQSVLDRILATADWELHYPRTTVKTLLRVGSDHNPLLLDTGNTNNVKPNFRFEEAWMTREGFKEKVIVKWPK</sequence>
<dbReference type="PANTHER" id="PTHR33710">
    <property type="entry name" value="BNAC02G09200D PROTEIN"/>
    <property type="match status" value="1"/>
</dbReference>
<name>A0AAV5C9K5_ELECO</name>
<comment type="caution">
    <text evidence="1">The sequence shown here is derived from an EMBL/GenBank/DDBJ whole genome shotgun (WGS) entry which is preliminary data.</text>
</comment>
<dbReference type="PANTHER" id="PTHR33710:SF71">
    <property type="entry name" value="ENDONUCLEASE_EXONUCLEASE_PHOSPHATASE DOMAIN-CONTAINING PROTEIN"/>
    <property type="match status" value="1"/>
</dbReference>
<proteinExistence type="predicted"/>
<gene>
    <name evidence="1" type="primary">ga11494</name>
    <name evidence="1" type="ORF">PR202_ga11494</name>
</gene>
<evidence type="ECO:0000313" key="1">
    <source>
        <dbReference type="EMBL" id="GJM94815.1"/>
    </source>
</evidence>
<evidence type="ECO:0000313" key="2">
    <source>
        <dbReference type="Proteomes" id="UP001054889"/>
    </source>
</evidence>
<organism evidence="1 2">
    <name type="scientific">Eleusine coracana subsp. coracana</name>
    <dbReference type="NCBI Taxonomy" id="191504"/>
    <lineage>
        <taxon>Eukaryota</taxon>
        <taxon>Viridiplantae</taxon>
        <taxon>Streptophyta</taxon>
        <taxon>Embryophyta</taxon>
        <taxon>Tracheophyta</taxon>
        <taxon>Spermatophyta</taxon>
        <taxon>Magnoliopsida</taxon>
        <taxon>Liliopsida</taxon>
        <taxon>Poales</taxon>
        <taxon>Poaceae</taxon>
        <taxon>PACMAD clade</taxon>
        <taxon>Chloridoideae</taxon>
        <taxon>Cynodonteae</taxon>
        <taxon>Eleusininae</taxon>
        <taxon>Eleusine</taxon>
    </lineage>
</organism>